<evidence type="ECO:0000313" key="7">
    <source>
        <dbReference type="EMBL" id="QIV85778.1"/>
    </source>
</evidence>
<organism evidence="7 8">
    <name type="scientific">Glutamicibacter mishrai</name>
    <dbReference type="NCBI Taxonomy" id="1775880"/>
    <lineage>
        <taxon>Bacteria</taxon>
        <taxon>Bacillati</taxon>
        <taxon>Actinomycetota</taxon>
        <taxon>Actinomycetes</taxon>
        <taxon>Micrococcales</taxon>
        <taxon>Micrococcaceae</taxon>
        <taxon>Glutamicibacter</taxon>
    </lineage>
</organism>
<feature type="transmembrane region" description="Helical" evidence="6">
    <location>
        <begin position="40"/>
        <end position="63"/>
    </location>
</feature>
<feature type="transmembrane region" description="Helical" evidence="6">
    <location>
        <begin position="69"/>
        <end position="86"/>
    </location>
</feature>
<evidence type="ECO:0000256" key="6">
    <source>
        <dbReference type="SAM" id="Phobius"/>
    </source>
</evidence>
<dbReference type="AlphaFoldDB" id="A0A6H0SEG2"/>
<name>A0A6H0SEG2_9MICC</name>
<keyword evidence="4 6" id="KW-1133">Transmembrane helix</keyword>
<protein>
    <submittedName>
        <fullName evidence="7">LysE family translocator</fullName>
    </submittedName>
</protein>
<keyword evidence="8" id="KW-1185">Reference proteome</keyword>
<feature type="transmembrane region" description="Helical" evidence="6">
    <location>
        <begin position="219"/>
        <end position="239"/>
    </location>
</feature>
<reference evidence="7 8" key="1">
    <citation type="submission" date="2018-09" db="EMBL/GenBank/DDBJ databases">
        <title>Glutamicibacter mishrai S5-52T (LMG 29155T = KCTC 39846T).</title>
        <authorList>
            <person name="Das S.K."/>
        </authorList>
    </citation>
    <scope>NUCLEOTIDE SEQUENCE [LARGE SCALE GENOMIC DNA]</scope>
    <source>
        <strain evidence="7 8">S5-52</strain>
    </source>
</reference>
<comment type="subcellular location">
    <subcellularLocation>
        <location evidence="1">Cell membrane</location>
        <topology evidence="1">Multi-pass membrane protein</topology>
    </subcellularLocation>
</comment>
<keyword evidence="3 6" id="KW-0812">Transmembrane</keyword>
<evidence type="ECO:0000256" key="2">
    <source>
        <dbReference type="ARBA" id="ARBA00022475"/>
    </source>
</evidence>
<dbReference type="RefSeq" id="WP_172511029.1">
    <property type="nucleotide sequence ID" value="NZ_CP032549.1"/>
</dbReference>
<evidence type="ECO:0000256" key="5">
    <source>
        <dbReference type="ARBA" id="ARBA00023136"/>
    </source>
</evidence>
<dbReference type="PANTHER" id="PTHR30086">
    <property type="entry name" value="ARGININE EXPORTER PROTEIN ARGO"/>
    <property type="match status" value="1"/>
</dbReference>
<feature type="transmembrane region" description="Helical" evidence="6">
    <location>
        <begin position="6"/>
        <end position="28"/>
    </location>
</feature>
<dbReference type="Proteomes" id="UP000502331">
    <property type="component" value="Chromosome"/>
</dbReference>
<evidence type="ECO:0000256" key="1">
    <source>
        <dbReference type="ARBA" id="ARBA00004651"/>
    </source>
</evidence>
<accession>A0A6H0SEG2</accession>
<proteinExistence type="predicted"/>
<dbReference type="EMBL" id="CP032549">
    <property type="protein sequence ID" value="QIV85778.1"/>
    <property type="molecule type" value="Genomic_DNA"/>
</dbReference>
<evidence type="ECO:0000313" key="8">
    <source>
        <dbReference type="Proteomes" id="UP000502331"/>
    </source>
</evidence>
<feature type="transmembrane region" description="Helical" evidence="6">
    <location>
        <begin position="147"/>
        <end position="169"/>
    </location>
</feature>
<dbReference type="InterPro" id="IPR001123">
    <property type="entry name" value="LeuE-type"/>
</dbReference>
<gene>
    <name evidence="7" type="ORF">D3791_00770</name>
</gene>
<keyword evidence="2" id="KW-1003">Cell membrane</keyword>
<feature type="transmembrane region" description="Helical" evidence="6">
    <location>
        <begin position="189"/>
        <end position="207"/>
    </location>
</feature>
<dbReference type="Pfam" id="PF01810">
    <property type="entry name" value="LysE"/>
    <property type="match status" value="1"/>
</dbReference>
<evidence type="ECO:0000256" key="4">
    <source>
        <dbReference type="ARBA" id="ARBA00022989"/>
    </source>
</evidence>
<keyword evidence="5 6" id="KW-0472">Membrane</keyword>
<dbReference type="GO" id="GO:0015171">
    <property type="term" value="F:amino acid transmembrane transporter activity"/>
    <property type="evidence" value="ECO:0007669"/>
    <property type="project" value="TreeGrafter"/>
</dbReference>
<evidence type="ECO:0000256" key="3">
    <source>
        <dbReference type="ARBA" id="ARBA00022692"/>
    </source>
</evidence>
<sequence>MDFAQITAFLLISVTLACTPGADWAYIISSALRKQSYQSAVWGLLSGYLVHTALLVCGIAALVASSPTVLMWLTAAGSLYLLWLGISTLRSSKTATFFEVSPEAVADEIDVQKQDRVDSLGGAASRPVALAATTEQRISPRGSFLKGLLTSGTNPKALLLYVALIPQYLDPAMSLPMPVQTGMLGLTHFVVSIAVYFTVAVAARALLRSRPLAARMVTLLSGIIMILLSLGLIFEQLFVAQKIY</sequence>
<dbReference type="PANTHER" id="PTHR30086:SF20">
    <property type="entry name" value="ARGININE EXPORTER PROTEIN ARGO-RELATED"/>
    <property type="match status" value="1"/>
</dbReference>
<dbReference type="GO" id="GO:0005886">
    <property type="term" value="C:plasma membrane"/>
    <property type="evidence" value="ECO:0007669"/>
    <property type="project" value="UniProtKB-SubCell"/>
</dbReference>